<feature type="region of interest" description="Disordered" evidence="1">
    <location>
        <begin position="1"/>
        <end position="136"/>
    </location>
</feature>
<feature type="region of interest" description="Disordered" evidence="1">
    <location>
        <begin position="256"/>
        <end position="304"/>
    </location>
</feature>
<reference evidence="2 3" key="1">
    <citation type="submission" date="2024-03" db="EMBL/GenBank/DDBJ databases">
        <title>Aureococcus anophagefferens CCMP1851 and Kratosvirus quantuckense: Draft genome of a second virus-susceptible host strain in the model system.</title>
        <authorList>
            <person name="Chase E."/>
            <person name="Truchon A.R."/>
            <person name="Schepens W."/>
            <person name="Wilhelm S.W."/>
        </authorList>
    </citation>
    <scope>NUCLEOTIDE SEQUENCE [LARGE SCALE GENOMIC DNA]</scope>
    <source>
        <strain evidence="2 3">CCMP1851</strain>
    </source>
</reference>
<evidence type="ECO:0000313" key="2">
    <source>
        <dbReference type="EMBL" id="KAK7239656.1"/>
    </source>
</evidence>
<feature type="compositionally biased region" description="Low complexity" evidence="1">
    <location>
        <begin position="105"/>
        <end position="122"/>
    </location>
</feature>
<feature type="compositionally biased region" description="Pro residues" evidence="1">
    <location>
        <begin position="59"/>
        <end position="69"/>
    </location>
</feature>
<comment type="caution">
    <text evidence="2">The sequence shown here is derived from an EMBL/GenBank/DDBJ whole genome shotgun (WGS) entry which is preliminary data.</text>
</comment>
<feature type="compositionally biased region" description="Polar residues" evidence="1">
    <location>
        <begin position="1"/>
        <end position="10"/>
    </location>
</feature>
<sequence length="368" mass="38962">MLPSIGQPSGSGDAMSPLSDRAAPSRGGDLIPDGCDDDESLASELAELEARVRRSAPNPGSPPSPPPPGDEFRWLGGSFVSFGDSRVDMPRDDGFPAIATPGGDARSAASPPSAQSPDSPTSVASPALLSPKRAPDKRRRAALVDLVRRLQSLAAAAEQEHAKRLKLRKARVPATVLLLEDRVDDHRKVRLASGAALKALRDGGDLGPGGGAAHAAILEAAVAVADDDDLVLDGAVVAALRDDVDRHAKAVRRALRKADRATARHRDAASPPRAELQRGSGFSEIRHRPRPRPPMYHGPGHNHSDREYADVLVVRKKDGLAVIRPHYLKEPSPPKGRSNFSFGAGDAGEISRHCRYVPSSDDLSSLAL</sequence>
<evidence type="ECO:0008006" key="4">
    <source>
        <dbReference type="Google" id="ProtNLM"/>
    </source>
</evidence>
<protein>
    <recommendedName>
        <fullName evidence="4">TFIIS N-terminal domain-containing protein</fullName>
    </recommendedName>
</protein>
<organism evidence="2 3">
    <name type="scientific">Aureococcus anophagefferens</name>
    <name type="common">Harmful bloom alga</name>
    <dbReference type="NCBI Taxonomy" id="44056"/>
    <lineage>
        <taxon>Eukaryota</taxon>
        <taxon>Sar</taxon>
        <taxon>Stramenopiles</taxon>
        <taxon>Ochrophyta</taxon>
        <taxon>Pelagophyceae</taxon>
        <taxon>Pelagomonadales</taxon>
        <taxon>Pelagomonadaceae</taxon>
        <taxon>Aureococcus</taxon>
    </lineage>
</organism>
<proteinExistence type="predicted"/>
<name>A0ABR1FVX2_AURAN</name>
<feature type="compositionally biased region" description="Basic and acidic residues" evidence="1">
    <location>
        <begin position="85"/>
        <end position="94"/>
    </location>
</feature>
<evidence type="ECO:0000313" key="3">
    <source>
        <dbReference type="Proteomes" id="UP001363151"/>
    </source>
</evidence>
<dbReference type="Proteomes" id="UP001363151">
    <property type="component" value="Unassembled WGS sequence"/>
</dbReference>
<feature type="compositionally biased region" description="Basic and acidic residues" evidence="1">
    <location>
        <begin position="256"/>
        <end position="268"/>
    </location>
</feature>
<evidence type="ECO:0000256" key="1">
    <source>
        <dbReference type="SAM" id="MobiDB-lite"/>
    </source>
</evidence>
<keyword evidence="3" id="KW-1185">Reference proteome</keyword>
<dbReference type="EMBL" id="JBBJCI010000223">
    <property type="protein sequence ID" value="KAK7239656.1"/>
    <property type="molecule type" value="Genomic_DNA"/>
</dbReference>
<accession>A0ABR1FVX2</accession>
<gene>
    <name evidence="2" type="ORF">SO694_00028386</name>
</gene>